<evidence type="ECO:0000313" key="5">
    <source>
        <dbReference type="Proteomes" id="UP001566132"/>
    </source>
</evidence>
<keyword evidence="5" id="KW-1185">Reference proteome</keyword>
<feature type="signal peptide" evidence="2">
    <location>
        <begin position="1"/>
        <end position="16"/>
    </location>
</feature>
<accession>A0ABD1EM34</accession>
<evidence type="ECO:0000256" key="2">
    <source>
        <dbReference type="SAM" id="SignalP"/>
    </source>
</evidence>
<dbReference type="EMBL" id="JBDJPC010000006">
    <property type="protein sequence ID" value="KAL1497558.1"/>
    <property type="molecule type" value="Genomic_DNA"/>
</dbReference>
<protein>
    <recommendedName>
        <fullName evidence="3">Cuticle protein CPCFC domain-containing protein</fullName>
    </recommendedName>
</protein>
<feature type="chain" id="PRO_5044746344" description="Cuticle protein CPCFC domain-containing protein" evidence="2">
    <location>
        <begin position="17"/>
        <end position="357"/>
    </location>
</feature>
<evidence type="ECO:0000313" key="4">
    <source>
        <dbReference type="EMBL" id="KAL1497558.1"/>
    </source>
</evidence>
<feature type="domain" description="Cuticle protein CPCFC" evidence="3">
    <location>
        <begin position="94"/>
        <end position="110"/>
    </location>
</feature>
<sequence length="357" mass="39199">MFYKLLSITLFTLVAAQPQYQRPQYVQQAQYQPQQQQQQQIQYRQLQAQQPQYQQLQYRQLQLQQQQQQQPQQQPQYQQVQYQPAGPVPTAAQFPAGVDAQSCPTYPDCANPLVTLQAVAKASDPKFLVENAPSAPPNPESQYSPEVQQKLDRGEYIGDGDYKGEGLDEALAPEVAPIRAQYSPQQIQYAAQSVVAPQTQAQQIQAQYSPQAGALQYPAQQAASQYSAQPGAVQYSAQRAASQYTVQPSALQYQQVAPQYVNSRQYITAPQNTIGSARQYYQQSSAPGRAAQYAQGSLLSPRYVQAGPIQGVRTVATAAAYSPVGNAIAAGSENVPAVEVPAGIDTNICPNYPYCRS</sequence>
<feature type="domain" description="Cuticle protein CPCFC" evidence="3">
    <location>
        <begin position="341"/>
        <end position="355"/>
    </location>
</feature>
<dbReference type="AlphaFoldDB" id="A0ABD1EM34"/>
<dbReference type="InterPro" id="IPR033778">
    <property type="entry name" value="CPCFC"/>
</dbReference>
<reference evidence="4 5" key="1">
    <citation type="submission" date="2024-05" db="EMBL/GenBank/DDBJ databases">
        <title>Genetic variation in Jamaican populations of the coffee berry borer (Hypothenemus hampei).</title>
        <authorList>
            <person name="Errbii M."/>
            <person name="Myrie A."/>
        </authorList>
    </citation>
    <scope>NUCLEOTIDE SEQUENCE [LARGE SCALE GENOMIC DNA]</scope>
    <source>
        <strain evidence="4">JA-Hopewell-2020-01-JO</strain>
        <tissue evidence="4">Whole body</tissue>
    </source>
</reference>
<keyword evidence="2" id="KW-0732">Signal</keyword>
<dbReference type="Pfam" id="PF17223">
    <property type="entry name" value="CPCFC"/>
    <property type="match status" value="2"/>
</dbReference>
<evidence type="ECO:0000259" key="3">
    <source>
        <dbReference type="Pfam" id="PF17223"/>
    </source>
</evidence>
<feature type="region of interest" description="Disordered" evidence="1">
    <location>
        <begin position="128"/>
        <end position="147"/>
    </location>
</feature>
<name>A0ABD1EM34_HYPHA</name>
<dbReference type="Proteomes" id="UP001566132">
    <property type="component" value="Unassembled WGS sequence"/>
</dbReference>
<proteinExistence type="predicted"/>
<organism evidence="4 5">
    <name type="scientific">Hypothenemus hampei</name>
    <name type="common">Coffee berry borer</name>
    <dbReference type="NCBI Taxonomy" id="57062"/>
    <lineage>
        <taxon>Eukaryota</taxon>
        <taxon>Metazoa</taxon>
        <taxon>Ecdysozoa</taxon>
        <taxon>Arthropoda</taxon>
        <taxon>Hexapoda</taxon>
        <taxon>Insecta</taxon>
        <taxon>Pterygota</taxon>
        <taxon>Neoptera</taxon>
        <taxon>Endopterygota</taxon>
        <taxon>Coleoptera</taxon>
        <taxon>Polyphaga</taxon>
        <taxon>Cucujiformia</taxon>
        <taxon>Curculionidae</taxon>
        <taxon>Scolytinae</taxon>
        <taxon>Hypothenemus</taxon>
    </lineage>
</organism>
<gene>
    <name evidence="4" type="ORF">ABEB36_008499</name>
</gene>
<evidence type="ECO:0000256" key="1">
    <source>
        <dbReference type="SAM" id="MobiDB-lite"/>
    </source>
</evidence>
<comment type="caution">
    <text evidence="4">The sequence shown here is derived from an EMBL/GenBank/DDBJ whole genome shotgun (WGS) entry which is preliminary data.</text>
</comment>